<feature type="non-terminal residue" evidence="1">
    <location>
        <position position="1"/>
    </location>
</feature>
<proteinExistence type="predicted"/>
<dbReference type="AlphaFoldDB" id="A0A0C3AYM4"/>
<reference evidence="2" key="2">
    <citation type="submission" date="2015-01" db="EMBL/GenBank/DDBJ databases">
        <title>Evolutionary Origins and Diversification of the Mycorrhizal Mutualists.</title>
        <authorList>
            <consortium name="DOE Joint Genome Institute"/>
            <consortium name="Mycorrhizal Genomics Consortium"/>
            <person name="Kohler A."/>
            <person name="Kuo A."/>
            <person name="Nagy L.G."/>
            <person name="Floudas D."/>
            <person name="Copeland A."/>
            <person name="Barry K.W."/>
            <person name="Cichocki N."/>
            <person name="Veneault-Fourrey C."/>
            <person name="LaButti K."/>
            <person name="Lindquist E.A."/>
            <person name="Lipzen A."/>
            <person name="Lundell T."/>
            <person name="Morin E."/>
            <person name="Murat C."/>
            <person name="Riley R."/>
            <person name="Ohm R."/>
            <person name="Sun H."/>
            <person name="Tunlid A."/>
            <person name="Henrissat B."/>
            <person name="Grigoriev I.V."/>
            <person name="Hibbett D.S."/>
            <person name="Martin F."/>
        </authorList>
    </citation>
    <scope>NUCLEOTIDE SEQUENCE [LARGE SCALE GENOMIC DNA]</scope>
    <source>
        <strain evidence="2">MAFF 305830</strain>
    </source>
</reference>
<protein>
    <recommendedName>
        <fullName evidence="3">F-box domain-containing protein</fullName>
    </recommendedName>
</protein>
<reference evidence="1 2" key="1">
    <citation type="submission" date="2014-04" db="EMBL/GenBank/DDBJ databases">
        <authorList>
            <consortium name="DOE Joint Genome Institute"/>
            <person name="Kuo A."/>
            <person name="Zuccaro A."/>
            <person name="Kohler A."/>
            <person name="Nagy L.G."/>
            <person name="Floudas D."/>
            <person name="Copeland A."/>
            <person name="Barry K.W."/>
            <person name="Cichocki N."/>
            <person name="Veneault-Fourrey C."/>
            <person name="LaButti K."/>
            <person name="Lindquist E.A."/>
            <person name="Lipzen A."/>
            <person name="Lundell T."/>
            <person name="Morin E."/>
            <person name="Murat C."/>
            <person name="Sun H."/>
            <person name="Tunlid A."/>
            <person name="Henrissat B."/>
            <person name="Grigoriev I.V."/>
            <person name="Hibbett D.S."/>
            <person name="Martin F."/>
            <person name="Nordberg H.P."/>
            <person name="Cantor M.N."/>
            <person name="Hua S.X."/>
        </authorList>
    </citation>
    <scope>NUCLEOTIDE SEQUENCE [LARGE SCALE GENOMIC DNA]</scope>
    <source>
        <strain evidence="1 2">MAFF 305830</strain>
    </source>
</reference>
<organism evidence="1 2">
    <name type="scientific">Serendipita vermifera MAFF 305830</name>
    <dbReference type="NCBI Taxonomy" id="933852"/>
    <lineage>
        <taxon>Eukaryota</taxon>
        <taxon>Fungi</taxon>
        <taxon>Dikarya</taxon>
        <taxon>Basidiomycota</taxon>
        <taxon>Agaricomycotina</taxon>
        <taxon>Agaricomycetes</taxon>
        <taxon>Sebacinales</taxon>
        <taxon>Serendipitaceae</taxon>
        <taxon>Serendipita</taxon>
    </lineage>
</organism>
<dbReference type="HOGENOM" id="CLU_031490_0_0_1"/>
<dbReference type="Proteomes" id="UP000054097">
    <property type="component" value="Unassembled WGS sequence"/>
</dbReference>
<keyword evidence="2" id="KW-1185">Reference proteome</keyword>
<dbReference type="EMBL" id="KN824324">
    <property type="protein sequence ID" value="KIM24376.1"/>
    <property type="molecule type" value="Genomic_DNA"/>
</dbReference>
<gene>
    <name evidence="1" type="ORF">M408DRAFT_317597</name>
</gene>
<evidence type="ECO:0000313" key="1">
    <source>
        <dbReference type="EMBL" id="KIM24376.1"/>
    </source>
</evidence>
<evidence type="ECO:0008006" key="3">
    <source>
        <dbReference type="Google" id="ProtNLM"/>
    </source>
</evidence>
<accession>A0A0C3AYM4</accession>
<dbReference type="OrthoDB" id="3365698at2759"/>
<sequence>GKLPVELLIVIIRCYCQRIWSRIKLTHVCQHWRKVMLNGASMWTYIEVPRINPDPDSKIEGLFHILDMQISRTADLPLDVVFFLPERQVIHNRIIGIFLEYETFSRWRSLVLRMDYVGYLEKPKDILAFVSESFSSLESLTVVYRSYSHTIKILRGTVAERSSSLPRLTLDTFDIYPDALGPLVTPPVDTAMINRIYGVKLEQLSSLVLPNLSGSINEDNFLPEHITEIECGWRRCHPFPYVQDYILGTCLFMKESPPSLDSLVSLTTSELQLQNECRITLNSLQRISCTSIELKPGSAFLAPALQQLHIREPPDHHFPRPPSHATAEAFASEGFGLIPSQVLLLDDFFNAETVLPLLRRCSHVPSVSLTFMRDTEVQKVLESLAAGNGLEQGPVVDVFGVERAPCFSFEFKIRLLNSQSSVNRCNSHAVDLVDKRKESGVALKIYGKLEDDSEYTLLA</sequence>
<evidence type="ECO:0000313" key="2">
    <source>
        <dbReference type="Proteomes" id="UP000054097"/>
    </source>
</evidence>
<name>A0A0C3AYM4_SERVB</name>